<dbReference type="Proteomes" id="UP001217918">
    <property type="component" value="Unassembled WGS sequence"/>
</dbReference>
<comment type="similarity">
    <text evidence="1">Belongs to the gamma-glutamylcyclotransferase family.</text>
</comment>
<dbReference type="CDD" id="cd06661">
    <property type="entry name" value="GGCT_like"/>
    <property type="match status" value="1"/>
</dbReference>
<reference evidence="5" key="1">
    <citation type="journal article" date="2023" name="Mol. Plant Microbe Interact.">
        <title>Elucidating the Obligate Nature and Biological Capacity of an Invasive Fungal Corn Pathogen.</title>
        <authorList>
            <person name="MacCready J.S."/>
            <person name="Roggenkamp E.M."/>
            <person name="Gdanetz K."/>
            <person name="Chilvers M.I."/>
        </authorList>
    </citation>
    <scope>NUCLEOTIDE SEQUENCE</scope>
    <source>
        <strain evidence="5">PM02</strain>
    </source>
</reference>
<evidence type="ECO:0000313" key="5">
    <source>
        <dbReference type="EMBL" id="KAK2067891.1"/>
    </source>
</evidence>
<dbReference type="GO" id="GO:0016740">
    <property type="term" value="F:transferase activity"/>
    <property type="evidence" value="ECO:0007669"/>
    <property type="project" value="UniProtKB-KW"/>
</dbReference>
<dbReference type="AlphaFoldDB" id="A0AAD9MCF4"/>
<dbReference type="InterPro" id="IPR013024">
    <property type="entry name" value="GGCT-like"/>
</dbReference>
<sequence length="214" mass="24237">MPSWTTSHCRLVKVAEKPIRSVACLTMTPANGEGKDAEVQSDEGKECAFFYGTLMTPEVFFTVCYGHSTPDPAIAALHTFRPAVLHDYCRQRVVHADYPGITAEPGKQVFGSYVTGLTRANVGRLDVFEGDQYERRRLRVRLLTRVGADAATGKGREEGEEVEAQTYVFVDRTELEDREWDLEEFRREKLRFWTRAGYVFADCDENKPARTAAE</sequence>
<keyword evidence="2" id="KW-0808">Transferase</keyword>
<name>A0AAD9MCF4_9PEZI</name>
<dbReference type="Pfam" id="PF06094">
    <property type="entry name" value="GGACT"/>
    <property type="match status" value="1"/>
</dbReference>
<organism evidence="5 6">
    <name type="scientific">Phyllachora maydis</name>
    <dbReference type="NCBI Taxonomy" id="1825666"/>
    <lineage>
        <taxon>Eukaryota</taxon>
        <taxon>Fungi</taxon>
        <taxon>Dikarya</taxon>
        <taxon>Ascomycota</taxon>
        <taxon>Pezizomycotina</taxon>
        <taxon>Sordariomycetes</taxon>
        <taxon>Sordariomycetidae</taxon>
        <taxon>Phyllachorales</taxon>
        <taxon>Phyllachoraceae</taxon>
        <taxon>Phyllachora</taxon>
    </lineage>
</organism>
<evidence type="ECO:0000256" key="1">
    <source>
        <dbReference type="ARBA" id="ARBA00008861"/>
    </source>
</evidence>
<accession>A0AAD9MCF4</accession>
<dbReference type="PANTHER" id="PTHR31544:SF2">
    <property type="entry name" value="AIG2-LIKE PROTEIN D"/>
    <property type="match status" value="1"/>
</dbReference>
<evidence type="ECO:0000313" key="6">
    <source>
        <dbReference type="Proteomes" id="UP001217918"/>
    </source>
</evidence>
<dbReference type="InterPro" id="IPR036568">
    <property type="entry name" value="GGCT-like_sf"/>
</dbReference>
<dbReference type="SUPFAM" id="SSF110857">
    <property type="entry name" value="Gamma-glutamyl cyclotransferase-like"/>
    <property type="match status" value="1"/>
</dbReference>
<keyword evidence="6" id="KW-1185">Reference proteome</keyword>
<dbReference type="Gene3D" id="3.10.490.10">
    <property type="entry name" value="Gamma-glutamyl cyclotransferase-like"/>
    <property type="match status" value="1"/>
</dbReference>
<dbReference type="InterPro" id="IPR045038">
    <property type="entry name" value="AIG2-like"/>
</dbReference>
<evidence type="ECO:0000256" key="2">
    <source>
        <dbReference type="ARBA" id="ARBA00022679"/>
    </source>
</evidence>
<dbReference type="EMBL" id="JAQQPM010000001">
    <property type="protein sequence ID" value="KAK2067891.1"/>
    <property type="molecule type" value="Genomic_DNA"/>
</dbReference>
<evidence type="ECO:0000256" key="3">
    <source>
        <dbReference type="ARBA" id="ARBA00030602"/>
    </source>
</evidence>
<evidence type="ECO:0000259" key="4">
    <source>
        <dbReference type="Pfam" id="PF06094"/>
    </source>
</evidence>
<comment type="caution">
    <text evidence="5">The sequence shown here is derived from an EMBL/GenBank/DDBJ whole genome shotgun (WGS) entry which is preliminary data.</text>
</comment>
<feature type="domain" description="Gamma-glutamylcyclotransferase AIG2-like" evidence="4">
    <location>
        <begin position="49"/>
        <end position="181"/>
    </location>
</feature>
<dbReference type="InterPro" id="IPR009288">
    <property type="entry name" value="AIG2-like_dom"/>
</dbReference>
<dbReference type="PANTHER" id="PTHR31544">
    <property type="entry name" value="AIG2-LIKE PROTEIN D"/>
    <property type="match status" value="1"/>
</dbReference>
<gene>
    <name evidence="5" type="ORF">P8C59_001594</name>
</gene>
<proteinExistence type="inferred from homology"/>
<protein>
    <recommendedName>
        <fullName evidence="3">Putative gamma-glutamylcyclotransferase</fullName>
    </recommendedName>
</protein>